<keyword evidence="7" id="KW-1185">Reference proteome</keyword>
<gene>
    <name evidence="6" type="ORF">E1B28_008993</name>
</gene>
<evidence type="ECO:0000259" key="5">
    <source>
        <dbReference type="PROSITE" id="PS50897"/>
    </source>
</evidence>
<dbReference type="InterPro" id="IPR051350">
    <property type="entry name" value="WD_repeat-ST_regulator"/>
</dbReference>
<dbReference type="Pfam" id="PF23627">
    <property type="entry name" value="LisH_WDR26"/>
    <property type="match status" value="1"/>
</dbReference>
<dbReference type="InterPro" id="IPR001680">
    <property type="entry name" value="WD40_rpt"/>
</dbReference>
<feature type="compositionally biased region" description="Low complexity" evidence="4">
    <location>
        <begin position="49"/>
        <end position="58"/>
    </location>
</feature>
<dbReference type="PANTHER" id="PTHR22838">
    <property type="entry name" value="WD REPEAT PROTEIN 26-RELATED"/>
    <property type="match status" value="1"/>
</dbReference>
<dbReference type="CDD" id="cd00200">
    <property type="entry name" value="WD40"/>
    <property type="match status" value="1"/>
</dbReference>
<keyword evidence="1 3" id="KW-0853">WD repeat</keyword>
<evidence type="ECO:0000256" key="1">
    <source>
        <dbReference type="ARBA" id="ARBA00022574"/>
    </source>
</evidence>
<dbReference type="Pfam" id="PF00400">
    <property type="entry name" value="WD40"/>
    <property type="match status" value="5"/>
</dbReference>
<feature type="repeat" description="WD" evidence="3">
    <location>
        <begin position="615"/>
        <end position="641"/>
    </location>
</feature>
<dbReference type="Proteomes" id="UP001049176">
    <property type="component" value="Chromosome 5"/>
</dbReference>
<feature type="region of interest" description="Disordered" evidence="4">
    <location>
        <begin position="47"/>
        <end position="75"/>
    </location>
</feature>
<comment type="caution">
    <text evidence="6">The sequence shown here is derived from an EMBL/GenBank/DDBJ whole genome shotgun (WGS) entry which is preliminary data.</text>
</comment>
<dbReference type="SUPFAM" id="SSF50978">
    <property type="entry name" value="WD40 repeat-like"/>
    <property type="match status" value="1"/>
</dbReference>
<evidence type="ECO:0000313" key="7">
    <source>
        <dbReference type="Proteomes" id="UP001049176"/>
    </source>
</evidence>
<feature type="region of interest" description="Disordered" evidence="4">
    <location>
        <begin position="694"/>
        <end position="723"/>
    </location>
</feature>
<keyword evidence="2" id="KW-0677">Repeat</keyword>
<dbReference type="PROSITE" id="PS50896">
    <property type="entry name" value="LISH"/>
    <property type="match status" value="1"/>
</dbReference>
<feature type="compositionally biased region" description="Polar residues" evidence="4">
    <location>
        <begin position="1"/>
        <end position="12"/>
    </location>
</feature>
<dbReference type="SMART" id="SM00320">
    <property type="entry name" value="WD40"/>
    <property type="match status" value="5"/>
</dbReference>
<dbReference type="Gene3D" id="2.130.10.10">
    <property type="entry name" value="YVTN repeat-like/Quinoprotein amine dehydrogenase"/>
    <property type="match status" value="2"/>
</dbReference>
<evidence type="ECO:0000313" key="6">
    <source>
        <dbReference type="EMBL" id="KAG7092656.1"/>
    </source>
</evidence>
<dbReference type="PROSITE" id="PS50294">
    <property type="entry name" value="WD_REPEATS_REGION"/>
    <property type="match status" value="2"/>
</dbReference>
<dbReference type="GO" id="GO:0034657">
    <property type="term" value="C:GID complex"/>
    <property type="evidence" value="ECO:0007669"/>
    <property type="project" value="TreeGrafter"/>
</dbReference>
<dbReference type="OrthoDB" id="972532at2759"/>
<reference evidence="6" key="1">
    <citation type="journal article" date="2021" name="Genome Biol. Evol.">
        <title>The assembled and annotated genome of the fairy-ring fungus Marasmius oreades.</title>
        <authorList>
            <person name="Hiltunen M."/>
            <person name="Ament-Velasquez S.L."/>
            <person name="Johannesson H."/>
        </authorList>
    </citation>
    <scope>NUCLEOTIDE SEQUENCE</scope>
    <source>
        <strain evidence="6">03SP1</strain>
    </source>
</reference>
<dbReference type="InterPro" id="IPR036322">
    <property type="entry name" value="WD40_repeat_dom_sf"/>
</dbReference>
<dbReference type="PROSITE" id="PS50897">
    <property type="entry name" value="CTLH"/>
    <property type="match status" value="1"/>
</dbReference>
<dbReference type="InterPro" id="IPR015943">
    <property type="entry name" value="WD40/YVTN_repeat-like_dom_sf"/>
</dbReference>
<feature type="region of interest" description="Disordered" evidence="4">
    <location>
        <begin position="1"/>
        <end position="35"/>
    </location>
</feature>
<sequence length="723" mass="80040">MKLTETEQNYLLSKSPDAGSSIAGPSKPFGLSETNIGNGHYSNGKSYLSNGSGSNSAQGGAGGASTNGVSQKHGKPPAMVARVDLPGDSLYPDANVHVSRQEFVRLLLQGLRDVGYMESAATLEAESGYVMEEPQVRGFREYVLQGNWGKAEATLMRMGTVDEHELMNVKLLISKQKYLELLEAKKTHSALQVLRNELTPYSADTDLLHSLTSLIMCSDPEDVRRRADWDGASGTSRLHLLNDLQRYIPSSVMIPQRRFLTLLEQAHSYQLQRCIYHNLPANLTPFSLYTDHQCDKVGFPRTTTNILTGHGDEVWNIEWSHDGTFLASASRDKTAIIWRVKENGEWEDYKTLREHPYPVGCLAWSLDDTALLTSSENYIKLWVTKTGVCLRTLDEHTETVTVLSWLPDGSGFLSAALDRKIIQWDHTGSSSSSWGPTPIRITDLAVTPDLTRVVTIGMNQIGQYHDPSSRRAANGTPPNPAGNAQAPTGIKTENRMVIYEYSSREVESYVTFFPFLVRIIMLSGTNLLNLQSFGLFATAECVTTDIPFFYFLGRSIRLDGELTSVKASQDSTYALINHAPDEIHLWDLREQRLARKFTGQKQGRHVIRSCFGGTDGNFVVSGSEDGNVYVWHRDTGTLLEVLSGHGEGSVNSVAWNPKNPGMFASCSDDRTVRIWEAPQSEVVTDYSYAHPSELLHGKGKGKTKQVWDGEGGGGRGTMNSERM</sequence>
<feature type="repeat" description="WD" evidence="3">
    <location>
        <begin position="307"/>
        <end position="341"/>
    </location>
</feature>
<dbReference type="EMBL" id="CM032185">
    <property type="protein sequence ID" value="KAG7092656.1"/>
    <property type="molecule type" value="Genomic_DNA"/>
</dbReference>
<proteinExistence type="predicted"/>
<dbReference type="Pfam" id="PF21889">
    <property type="entry name" value="TPR1-like_2nd"/>
    <property type="match status" value="1"/>
</dbReference>
<dbReference type="GeneID" id="66078069"/>
<feature type="repeat" description="WD" evidence="3">
    <location>
        <begin position="647"/>
        <end position="685"/>
    </location>
</feature>
<feature type="domain" description="CTLH" evidence="5">
    <location>
        <begin position="139"/>
        <end position="189"/>
    </location>
</feature>
<name>A0A9P7UTU9_9AGAR</name>
<evidence type="ECO:0000256" key="2">
    <source>
        <dbReference type="ARBA" id="ARBA00022737"/>
    </source>
</evidence>
<dbReference type="InterPro" id="IPR054080">
    <property type="entry name" value="TPR1-like_2nd"/>
</dbReference>
<dbReference type="InterPro" id="IPR006594">
    <property type="entry name" value="LisH"/>
</dbReference>
<evidence type="ECO:0000256" key="4">
    <source>
        <dbReference type="SAM" id="MobiDB-lite"/>
    </source>
</evidence>
<feature type="repeat" description="WD" evidence="3">
    <location>
        <begin position="393"/>
        <end position="425"/>
    </location>
</feature>
<dbReference type="PANTHER" id="PTHR22838:SF0">
    <property type="entry name" value="WD REPEAT-CONTAINING PROTEIN 26"/>
    <property type="match status" value="1"/>
</dbReference>
<dbReference type="AlphaFoldDB" id="A0A9P7UTU9"/>
<dbReference type="PROSITE" id="PS50082">
    <property type="entry name" value="WD_REPEATS_2"/>
    <property type="match status" value="4"/>
</dbReference>
<accession>A0A9P7UTU9</accession>
<dbReference type="GO" id="GO:0043161">
    <property type="term" value="P:proteasome-mediated ubiquitin-dependent protein catabolic process"/>
    <property type="evidence" value="ECO:0007669"/>
    <property type="project" value="TreeGrafter"/>
</dbReference>
<evidence type="ECO:0000256" key="3">
    <source>
        <dbReference type="PROSITE-ProRule" id="PRU00221"/>
    </source>
</evidence>
<organism evidence="6 7">
    <name type="scientific">Marasmius oreades</name>
    <name type="common">fairy-ring Marasmius</name>
    <dbReference type="NCBI Taxonomy" id="181124"/>
    <lineage>
        <taxon>Eukaryota</taxon>
        <taxon>Fungi</taxon>
        <taxon>Dikarya</taxon>
        <taxon>Basidiomycota</taxon>
        <taxon>Agaricomycotina</taxon>
        <taxon>Agaricomycetes</taxon>
        <taxon>Agaricomycetidae</taxon>
        <taxon>Agaricales</taxon>
        <taxon>Marasmiineae</taxon>
        <taxon>Marasmiaceae</taxon>
        <taxon>Marasmius</taxon>
    </lineage>
</organism>
<feature type="region of interest" description="Disordered" evidence="4">
    <location>
        <begin position="465"/>
        <end position="487"/>
    </location>
</feature>
<protein>
    <recommendedName>
        <fullName evidence="5">CTLH domain-containing protein</fullName>
    </recommendedName>
</protein>
<dbReference type="RefSeq" id="XP_043009126.1">
    <property type="nucleotide sequence ID" value="XM_043153841.1"/>
</dbReference>
<dbReference type="KEGG" id="more:E1B28_008993"/>
<dbReference type="SMART" id="SM00668">
    <property type="entry name" value="CTLH"/>
    <property type="match status" value="1"/>
</dbReference>
<dbReference type="InterPro" id="IPR006595">
    <property type="entry name" value="CTLH_C"/>
</dbReference>